<comment type="cofactor">
    <cofactor evidence="1 8">
        <name>Mg(2+)</name>
        <dbReference type="ChEBI" id="CHEBI:18420"/>
    </cofactor>
</comment>
<dbReference type="GO" id="GO:0000287">
    <property type="term" value="F:magnesium ion binding"/>
    <property type="evidence" value="ECO:0007669"/>
    <property type="project" value="UniProtKB-UniRule"/>
</dbReference>
<comment type="similarity">
    <text evidence="2 8">Belongs to the ComB family.</text>
</comment>
<dbReference type="InterPro" id="IPR036702">
    <property type="entry name" value="ComB-like_sf"/>
</dbReference>
<dbReference type="Gene3D" id="3.90.1560.10">
    <property type="entry name" value="ComB-like"/>
    <property type="match status" value="1"/>
</dbReference>
<organism evidence="9 10">
    <name type="scientific">Paenibacillus albiflavus</name>
    <dbReference type="NCBI Taxonomy" id="2545760"/>
    <lineage>
        <taxon>Bacteria</taxon>
        <taxon>Bacillati</taxon>
        <taxon>Bacillota</taxon>
        <taxon>Bacilli</taxon>
        <taxon>Bacillales</taxon>
        <taxon>Paenibacillaceae</taxon>
        <taxon>Paenibacillus</taxon>
    </lineage>
</organism>
<reference evidence="9 10" key="1">
    <citation type="submission" date="2019-03" db="EMBL/GenBank/DDBJ databases">
        <authorList>
            <person name="Kim M.K.M."/>
        </authorList>
    </citation>
    <scope>NUCLEOTIDE SEQUENCE [LARGE SCALE GENOMIC DNA]</scope>
    <source>
        <strain evidence="9 10">18JY21-1</strain>
    </source>
</reference>
<dbReference type="SUPFAM" id="SSF142823">
    <property type="entry name" value="ComB-like"/>
    <property type="match status" value="1"/>
</dbReference>
<evidence type="ECO:0000256" key="2">
    <source>
        <dbReference type="ARBA" id="ARBA00009997"/>
    </source>
</evidence>
<evidence type="ECO:0000256" key="6">
    <source>
        <dbReference type="ARBA" id="ARBA00022842"/>
    </source>
</evidence>
<evidence type="ECO:0000256" key="5">
    <source>
        <dbReference type="ARBA" id="ARBA00022801"/>
    </source>
</evidence>
<comment type="caution">
    <text evidence="9">The sequence shown here is derived from an EMBL/GenBank/DDBJ whole genome shotgun (WGS) entry which is preliminary data.</text>
</comment>
<accession>A0A4R4EE06</accession>
<evidence type="ECO:0000313" key="10">
    <source>
        <dbReference type="Proteomes" id="UP000295418"/>
    </source>
</evidence>
<dbReference type="Pfam" id="PF04029">
    <property type="entry name" value="2-ph_phosp"/>
    <property type="match status" value="1"/>
</dbReference>
<gene>
    <name evidence="8" type="primary">comB</name>
    <name evidence="9" type="ORF">E0485_10635</name>
</gene>
<dbReference type="PANTHER" id="PTHR37311:SF1">
    <property type="entry name" value="2-PHOSPHOSULFOLACTATE PHOSPHATASE-RELATED"/>
    <property type="match status" value="1"/>
</dbReference>
<dbReference type="EMBL" id="SKFG01000009">
    <property type="protein sequence ID" value="TCZ77443.1"/>
    <property type="molecule type" value="Genomic_DNA"/>
</dbReference>
<evidence type="ECO:0000313" key="9">
    <source>
        <dbReference type="EMBL" id="TCZ77443.1"/>
    </source>
</evidence>
<keyword evidence="6 8" id="KW-0460">Magnesium</keyword>
<proteinExistence type="inferred from homology"/>
<evidence type="ECO:0000256" key="7">
    <source>
        <dbReference type="ARBA" id="ARBA00033711"/>
    </source>
</evidence>
<evidence type="ECO:0000256" key="3">
    <source>
        <dbReference type="ARBA" id="ARBA00012953"/>
    </source>
</evidence>
<comment type="catalytic activity">
    <reaction evidence="7 8">
        <text>(2R)-O-phospho-3-sulfolactate + H2O = (2R)-3-sulfolactate + phosphate</text>
        <dbReference type="Rhea" id="RHEA:23416"/>
        <dbReference type="ChEBI" id="CHEBI:15377"/>
        <dbReference type="ChEBI" id="CHEBI:15597"/>
        <dbReference type="ChEBI" id="CHEBI:43474"/>
        <dbReference type="ChEBI" id="CHEBI:58738"/>
        <dbReference type="EC" id="3.1.3.71"/>
    </reaction>
</comment>
<dbReference type="RefSeq" id="WP_132418014.1">
    <property type="nucleotide sequence ID" value="NZ_SKFG01000009.1"/>
</dbReference>
<dbReference type="PANTHER" id="PTHR37311">
    <property type="entry name" value="2-PHOSPHOSULFOLACTATE PHOSPHATASE-RELATED"/>
    <property type="match status" value="1"/>
</dbReference>
<evidence type="ECO:0000256" key="1">
    <source>
        <dbReference type="ARBA" id="ARBA00001946"/>
    </source>
</evidence>
<name>A0A4R4EE06_9BACL</name>
<evidence type="ECO:0000256" key="8">
    <source>
        <dbReference type="HAMAP-Rule" id="MF_00490"/>
    </source>
</evidence>
<sequence length="249" mass="26799">MRIEVIASVNEIKSEDVINKTAIVIDALRASTVIVTALDHGATSVTAADTMGSAIQHCHEGALLGGERYCRKITGFDLGNSPLEYGTDVVQGKHVILTTTNGTRCLQKASKAATLLVGAFINGKACAQAASQFKRDIVIVCAGTNQLFAWEDGLCAGYITNELSTYYEDDSFMVNDLGLAMLSSFREEQHDIQGALMRAQSGIRLCKIGFHEDVKYCAALDRTQLVPIMQDGLLVPLEANPRSKSSAHS</sequence>
<dbReference type="AlphaFoldDB" id="A0A4R4EE06"/>
<dbReference type="GO" id="GO:0050545">
    <property type="term" value="F:sulfopyruvate decarboxylase activity"/>
    <property type="evidence" value="ECO:0007669"/>
    <property type="project" value="TreeGrafter"/>
</dbReference>
<dbReference type="OrthoDB" id="4913at2"/>
<evidence type="ECO:0000256" key="4">
    <source>
        <dbReference type="ARBA" id="ARBA00021948"/>
    </source>
</evidence>
<dbReference type="GO" id="GO:0050532">
    <property type="term" value="F:2-phosphosulfolactate phosphatase activity"/>
    <property type="evidence" value="ECO:0007669"/>
    <property type="project" value="UniProtKB-UniRule"/>
</dbReference>
<dbReference type="EC" id="3.1.3.71" evidence="3 8"/>
<protein>
    <recommendedName>
        <fullName evidence="4 8">Probable 2-phosphosulfolactate phosphatase</fullName>
        <ecNumber evidence="3 8">3.1.3.71</ecNumber>
    </recommendedName>
</protein>
<keyword evidence="10" id="KW-1185">Reference proteome</keyword>
<dbReference type="InterPro" id="IPR005238">
    <property type="entry name" value="ComB-like"/>
</dbReference>
<dbReference type="Proteomes" id="UP000295418">
    <property type="component" value="Unassembled WGS sequence"/>
</dbReference>
<dbReference type="HAMAP" id="MF_00490">
    <property type="entry name" value="ComB"/>
    <property type="match status" value="1"/>
</dbReference>
<dbReference type="FunFam" id="3.90.1560.10:FF:000001">
    <property type="entry name" value="Probable 2-phosphosulfolactate phosphatase"/>
    <property type="match status" value="1"/>
</dbReference>
<keyword evidence="5 8" id="KW-0378">Hydrolase</keyword>